<gene>
    <name evidence="1" type="ORF">BN536_00728</name>
</gene>
<organism evidence="1 2">
    <name type="scientific">Phocaeicola plebeius CAG:211</name>
    <dbReference type="NCBI Taxonomy" id="1263052"/>
    <lineage>
        <taxon>Bacteria</taxon>
        <taxon>Pseudomonadati</taxon>
        <taxon>Bacteroidota</taxon>
        <taxon>Bacteroidia</taxon>
        <taxon>Bacteroidales</taxon>
        <taxon>Bacteroidaceae</taxon>
        <taxon>Phocaeicola</taxon>
    </lineage>
</organism>
<sequence length="32" mass="3599">MFFDHIVTKNDGLVLNKKDLVDGGYFLVSSLL</sequence>
<protein>
    <submittedName>
        <fullName evidence="1">Uncharacterized protein</fullName>
    </submittedName>
</protein>
<dbReference type="Proteomes" id="UP000018372">
    <property type="component" value="Unassembled WGS sequence"/>
</dbReference>
<accession>R5VDI9</accession>
<dbReference type="EMBL" id="CBAT010000237">
    <property type="protein sequence ID" value="CCZ88420.1"/>
    <property type="molecule type" value="Genomic_DNA"/>
</dbReference>
<evidence type="ECO:0000313" key="2">
    <source>
        <dbReference type="Proteomes" id="UP000018372"/>
    </source>
</evidence>
<name>R5VDI9_9BACT</name>
<dbReference type="AlphaFoldDB" id="R5VDI9"/>
<reference evidence="1" key="1">
    <citation type="submission" date="2012-11" db="EMBL/GenBank/DDBJ databases">
        <title>Dependencies among metagenomic species, viruses, plasmids and units of genetic variation.</title>
        <authorList>
            <person name="Nielsen H.B."/>
            <person name="Almeida M."/>
            <person name="Juncker A.S."/>
            <person name="Rasmussen S."/>
            <person name="Li J."/>
            <person name="Sunagawa S."/>
            <person name="Plichta D."/>
            <person name="Gautier L."/>
            <person name="Le Chatelier E."/>
            <person name="Peletier E."/>
            <person name="Bonde I."/>
            <person name="Nielsen T."/>
            <person name="Manichanh C."/>
            <person name="Arumugam M."/>
            <person name="Batto J."/>
            <person name="Santos M.B.Q.D."/>
            <person name="Blom N."/>
            <person name="Borruel N."/>
            <person name="Burgdorf K.S."/>
            <person name="Boumezbeur F."/>
            <person name="Casellas F."/>
            <person name="Dore J."/>
            <person name="Guarner F."/>
            <person name="Hansen T."/>
            <person name="Hildebrand F."/>
            <person name="Kaas R.S."/>
            <person name="Kennedy S."/>
            <person name="Kristiansen K."/>
            <person name="Kultima J.R."/>
            <person name="Leonard P."/>
            <person name="Levenez F."/>
            <person name="Lund O."/>
            <person name="Moumen B."/>
            <person name="Le Paslier D."/>
            <person name="Pons N."/>
            <person name="Pedersen O."/>
            <person name="Prifti E."/>
            <person name="Qin J."/>
            <person name="Raes J."/>
            <person name="Tap J."/>
            <person name="Tims S."/>
            <person name="Ussery D.W."/>
            <person name="Yamada T."/>
            <person name="MetaHit consortium"/>
            <person name="Renault P."/>
            <person name="Sicheritz-Ponten T."/>
            <person name="Bork P."/>
            <person name="Wang J."/>
            <person name="Brunak S."/>
            <person name="Ehrlich S.D."/>
        </authorList>
    </citation>
    <scope>NUCLEOTIDE SEQUENCE [LARGE SCALE GENOMIC DNA]</scope>
</reference>
<evidence type="ECO:0000313" key="1">
    <source>
        <dbReference type="EMBL" id="CCZ88420.1"/>
    </source>
</evidence>
<proteinExistence type="predicted"/>
<comment type="caution">
    <text evidence="1">The sequence shown here is derived from an EMBL/GenBank/DDBJ whole genome shotgun (WGS) entry which is preliminary data.</text>
</comment>